<evidence type="ECO:0000313" key="2">
    <source>
        <dbReference type="WBParaSite" id="ACAC_0001401701-mRNA-1"/>
    </source>
</evidence>
<name>A0A0K0DQH8_ANGCA</name>
<sequence>MYVFFFGAKTFPTVKFTEEGTRSLRNNVTYSIWKAVVHYTQVYDVSCIEFLEYFFNSFFLQNWIYAWTLPQHLSQSRFGGRRKPSSACTIIALAMVRVYHRLVGSGNSSNKWYFVQQNPKHSIVSLTFAHFVLSSCKCHLK</sequence>
<dbReference type="AlphaFoldDB" id="A0A0K0DQH8"/>
<keyword evidence="1" id="KW-1185">Reference proteome</keyword>
<accession>A0A0K0DQH8</accession>
<reference evidence="1" key="1">
    <citation type="submission" date="2012-09" db="EMBL/GenBank/DDBJ databases">
        <authorList>
            <person name="Martin A.A."/>
        </authorList>
    </citation>
    <scope>NUCLEOTIDE SEQUENCE</scope>
</reference>
<dbReference type="WBParaSite" id="ACAC_0001401701-mRNA-1">
    <property type="protein sequence ID" value="ACAC_0001401701-mRNA-1"/>
    <property type="gene ID" value="ACAC_0001401701"/>
</dbReference>
<proteinExistence type="predicted"/>
<reference evidence="2" key="2">
    <citation type="submission" date="2017-02" db="UniProtKB">
        <authorList>
            <consortium name="WormBaseParasite"/>
        </authorList>
    </citation>
    <scope>IDENTIFICATION</scope>
</reference>
<protein>
    <submittedName>
        <fullName evidence="2">Transmembrane protein</fullName>
    </submittedName>
</protein>
<organism evidence="1 2">
    <name type="scientific">Angiostrongylus cantonensis</name>
    <name type="common">Rat lungworm</name>
    <dbReference type="NCBI Taxonomy" id="6313"/>
    <lineage>
        <taxon>Eukaryota</taxon>
        <taxon>Metazoa</taxon>
        <taxon>Ecdysozoa</taxon>
        <taxon>Nematoda</taxon>
        <taxon>Chromadorea</taxon>
        <taxon>Rhabditida</taxon>
        <taxon>Rhabditina</taxon>
        <taxon>Rhabditomorpha</taxon>
        <taxon>Strongyloidea</taxon>
        <taxon>Metastrongylidae</taxon>
        <taxon>Angiostrongylus</taxon>
    </lineage>
</organism>
<dbReference type="Proteomes" id="UP000035642">
    <property type="component" value="Unassembled WGS sequence"/>
</dbReference>
<evidence type="ECO:0000313" key="1">
    <source>
        <dbReference type="Proteomes" id="UP000035642"/>
    </source>
</evidence>